<protein>
    <submittedName>
        <fullName evidence="10">Sugar ABC transporter permease</fullName>
    </submittedName>
</protein>
<keyword evidence="11" id="KW-1185">Reference proteome</keyword>
<dbReference type="GO" id="GO:0055085">
    <property type="term" value="P:transmembrane transport"/>
    <property type="evidence" value="ECO:0007669"/>
    <property type="project" value="InterPro"/>
</dbReference>
<keyword evidence="6 7" id="KW-0472">Membrane</keyword>
<dbReference type="InterPro" id="IPR000515">
    <property type="entry name" value="MetI-like"/>
</dbReference>
<evidence type="ECO:0000256" key="3">
    <source>
        <dbReference type="ARBA" id="ARBA00022475"/>
    </source>
</evidence>
<organism evidence="10 11">
    <name type="scientific">Mycetocola tolaasinivorans</name>
    <dbReference type="NCBI Taxonomy" id="76635"/>
    <lineage>
        <taxon>Bacteria</taxon>
        <taxon>Bacillati</taxon>
        <taxon>Actinomycetota</taxon>
        <taxon>Actinomycetes</taxon>
        <taxon>Micrococcales</taxon>
        <taxon>Microbacteriaceae</taxon>
        <taxon>Mycetocola</taxon>
    </lineage>
</organism>
<feature type="transmembrane region" description="Helical" evidence="7">
    <location>
        <begin position="182"/>
        <end position="203"/>
    </location>
</feature>
<accession>A0A3L7A7H1</accession>
<feature type="transmembrane region" description="Helical" evidence="7">
    <location>
        <begin position="33"/>
        <end position="59"/>
    </location>
</feature>
<dbReference type="RefSeq" id="WP_121648310.1">
    <property type="nucleotide sequence ID" value="NZ_RCUX01000005.1"/>
</dbReference>
<evidence type="ECO:0000256" key="5">
    <source>
        <dbReference type="ARBA" id="ARBA00022989"/>
    </source>
</evidence>
<dbReference type="PANTHER" id="PTHR30193:SF37">
    <property type="entry name" value="INNER MEMBRANE ABC TRANSPORTER PERMEASE PROTEIN YCJO"/>
    <property type="match status" value="1"/>
</dbReference>
<name>A0A3L7A7H1_9MICO</name>
<keyword evidence="3" id="KW-1003">Cell membrane</keyword>
<feature type="region of interest" description="Disordered" evidence="8">
    <location>
        <begin position="1"/>
        <end position="26"/>
    </location>
</feature>
<dbReference type="GO" id="GO:0005886">
    <property type="term" value="C:plasma membrane"/>
    <property type="evidence" value="ECO:0007669"/>
    <property type="project" value="UniProtKB-SubCell"/>
</dbReference>
<evidence type="ECO:0000256" key="1">
    <source>
        <dbReference type="ARBA" id="ARBA00004651"/>
    </source>
</evidence>
<evidence type="ECO:0000256" key="6">
    <source>
        <dbReference type="ARBA" id="ARBA00023136"/>
    </source>
</evidence>
<feature type="transmembrane region" description="Helical" evidence="7">
    <location>
        <begin position="130"/>
        <end position="147"/>
    </location>
</feature>
<dbReference type="CDD" id="cd06261">
    <property type="entry name" value="TM_PBP2"/>
    <property type="match status" value="1"/>
</dbReference>
<keyword evidence="4 7" id="KW-0812">Transmembrane</keyword>
<dbReference type="Pfam" id="PF00528">
    <property type="entry name" value="BPD_transp_1"/>
    <property type="match status" value="1"/>
</dbReference>
<evidence type="ECO:0000256" key="4">
    <source>
        <dbReference type="ARBA" id="ARBA00022692"/>
    </source>
</evidence>
<feature type="transmembrane region" description="Helical" evidence="7">
    <location>
        <begin position="237"/>
        <end position="257"/>
    </location>
</feature>
<evidence type="ECO:0000256" key="8">
    <source>
        <dbReference type="SAM" id="MobiDB-lite"/>
    </source>
</evidence>
<evidence type="ECO:0000259" key="9">
    <source>
        <dbReference type="PROSITE" id="PS50928"/>
    </source>
</evidence>
<keyword evidence="5 7" id="KW-1133">Transmembrane helix</keyword>
<keyword evidence="2 7" id="KW-0813">Transport</keyword>
<dbReference type="PANTHER" id="PTHR30193">
    <property type="entry name" value="ABC TRANSPORTER PERMEASE PROTEIN"/>
    <property type="match status" value="1"/>
</dbReference>
<proteinExistence type="inferred from homology"/>
<dbReference type="EMBL" id="RCUX01000005">
    <property type="protein sequence ID" value="RLP76025.1"/>
    <property type="molecule type" value="Genomic_DNA"/>
</dbReference>
<dbReference type="SUPFAM" id="SSF161098">
    <property type="entry name" value="MetI-like"/>
    <property type="match status" value="1"/>
</dbReference>
<dbReference type="InterPro" id="IPR035906">
    <property type="entry name" value="MetI-like_sf"/>
</dbReference>
<feature type="domain" description="ABC transmembrane type-1" evidence="9">
    <location>
        <begin position="93"/>
        <end position="316"/>
    </location>
</feature>
<reference evidence="10 11" key="1">
    <citation type="submission" date="2018-10" db="EMBL/GenBank/DDBJ databases">
        <authorList>
            <person name="Li J."/>
        </authorList>
    </citation>
    <scope>NUCLEOTIDE SEQUENCE [LARGE SCALE GENOMIC DNA]</scope>
    <source>
        <strain evidence="10 11">IF 016277</strain>
    </source>
</reference>
<dbReference type="Gene3D" id="1.10.3720.10">
    <property type="entry name" value="MetI-like"/>
    <property type="match status" value="1"/>
</dbReference>
<dbReference type="InterPro" id="IPR051393">
    <property type="entry name" value="ABC_transporter_permease"/>
</dbReference>
<dbReference type="OrthoDB" id="4790574at2"/>
<comment type="caution">
    <text evidence="10">The sequence shown here is derived from an EMBL/GenBank/DDBJ whole genome shotgun (WGS) entry which is preliminary data.</text>
</comment>
<evidence type="ECO:0000313" key="11">
    <source>
        <dbReference type="Proteomes" id="UP000272503"/>
    </source>
</evidence>
<evidence type="ECO:0000256" key="2">
    <source>
        <dbReference type="ARBA" id="ARBA00022448"/>
    </source>
</evidence>
<gene>
    <name evidence="10" type="ORF">D9V32_07665</name>
</gene>
<sequence length="326" mass="35229">MTLAPTPSAPTGERARRAHRPGPGRRGISRQTLAFWGFIAPMAIGLLVFVVVPIVWGLILSVSNAQTTITPDRFVGLDNYVAVLGDPAFRGSLVLVVVFALVIVPTTLGFSLLLALLVNAAPWGKGIFRTIFFIPTACSYVVASVVWKMSLFNGLPTGLANSVLGFFGLEPIAWIGTTTPPWFWIVLVTVRLWLQAGFFMIIFTAGLQEIPRELYEAAQLDGIRGPLQELRYITLPLLRNTTVSVMLLCLIGAFQAFDEFYNILGSAGGGGQGNMSAAMTPLVYLYKAAFADQNYGLGSAGAFVLTALILIITLIQGRVFGLNREK</sequence>
<dbReference type="PROSITE" id="PS50928">
    <property type="entry name" value="ABC_TM1"/>
    <property type="match status" value="1"/>
</dbReference>
<evidence type="ECO:0000313" key="10">
    <source>
        <dbReference type="EMBL" id="RLP76025.1"/>
    </source>
</evidence>
<feature type="transmembrane region" description="Helical" evidence="7">
    <location>
        <begin position="295"/>
        <end position="315"/>
    </location>
</feature>
<comment type="subcellular location">
    <subcellularLocation>
        <location evidence="1 7">Cell membrane</location>
        <topology evidence="1 7">Multi-pass membrane protein</topology>
    </subcellularLocation>
</comment>
<feature type="transmembrane region" description="Helical" evidence="7">
    <location>
        <begin position="93"/>
        <end position="118"/>
    </location>
</feature>
<evidence type="ECO:0000256" key="7">
    <source>
        <dbReference type="RuleBase" id="RU363032"/>
    </source>
</evidence>
<dbReference type="AlphaFoldDB" id="A0A3L7A7H1"/>
<comment type="similarity">
    <text evidence="7">Belongs to the binding-protein-dependent transport system permease family.</text>
</comment>
<dbReference type="Proteomes" id="UP000272503">
    <property type="component" value="Unassembled WGS sequence"/>
</dbReference>